<dbReference type="AlphaFoldDB" id="W0DL76"/>
<organism evidence="2 3">
    <name type="scientific">Thioalkalivibrio paradoxus ARh 1</name>
    <dbReference type="NCBI Taxonomy" id="713585"/>
    <lineage>
        <taxon>Bacteria</taxon>
        <taxon>Pseudomonadati</taxon>
        <taxon>Pseudomonadota</taxon>
        <taxon>Gammaproteobacteria</taxon>
        <taxon>Chromatiales</taxon>
        <taxon>Ectothiorhodospiraceae</taxon>
        <taxon>Thioalkalivibrio</taxon>
    </lineage>
</organism>
<dbReference type="RefSeq" id="WP_006748825.1">
    <property type="nucleotide sequence ID" value="NZ_CP007029.1"/>
</dbReference>
<dbReference type="Proteomes" id="UP000005289">
    <property type="component" value="Chromosome"/>
</dbReference>
<sequence>MNKFIAWIDRTPTWLFVVLVATLGLSPWVPEPHIVEKLRWLFHGELTRPLDIFDLLFHAVPWLLLATKLGRETWRDYGPGRPGRQ</sequence>
<proteinExistence type="predicted"/>
<feature type="transmembrane region" description="Helical" evidence="1">
    <location>
        <begin position="12"/>
        <end position="30"/>
    </location>
</feature>
<dbReference type="HOGENOM" id="CLU_189883_0_0_6"/>
<evidence type="ECO:0000313" key="2">
    <source>
        <dbReference type="EMBL" id="AHE97738.1"/>
    </source>
</evidence>
<protein>
    <submittedName>
        <fullName evidence="2">RND transporter</fullName>
    </submittedName>
</protein>
<keyword evidence="1" id="KW-0472">Membrane</keyword>
<dbReference type="STRING" id="713585.THITH_05070"/>
<name>W0DL76_9GAMM</name>
<keyword evidence="1" id="KW-1133">Transmembrane helix</keyword>
<dbReference type="OrthoDB" id="1467821at2"/>
<evidence type="ECO:0000256" key="1">
    <source>
        <dbReference type="SAM" id="Phobius"/>
    </source>
</evidence>
<dbReference type="KEGG" id="tti:THITH_05070"/>
<evidence type="ECO:0000313" key="3">
    <source>
        <dbReference type="Proteomes" id="UP000005289"/>
    </source>
</evidence>
<accession>W0DL76</accession>
<keyword evidence="1" id="KW-0812">Transmembrane</keyword>
<dbReference type="EMBL" id="CP007029">
    <property type="protein sequence ID" value="AHE97738.1"/>
    <property type="molecule type" value="Genomic_DNA"/>
</dbReference>
<keyword evidence="3" id="KW-1185">Reference proteome</keyword>
<reference evidence="2 3" key="1">
    <citation type="submission" date="2013-12" db="EMBL/GenBank/DDBJ databases">
        <authorList>
            <consortium name="DOE Joint Genome Institute"/>
            <person name="Muyzer G."/>
            <person name="Huntemann M."/>
            <person name="Han J."/>
            <person name="Chen A."/>
            <person name="Kyrpides N."/>
            <person name="Mavromatis K."/>
            <person name="Markowitz V."/>
            <person name="Palaniappan K."/>
            <person name="Ivanova N."/>
            <person name="Schaumberg A."/>
            <person name="Pati A."/>
            <person name="Liolios K."/>
            <person name="Nordberg H.P."/>
            <person name="Cantor M.N."/>
            <person name="Hua S.X."/>
            <person name="Woyke T."/>
        </authorList>
    </citation>
    <scope>NUCLEOTIDE SEQUENCE [LARGE SCALE GENOMIC DNA]</scope>
    <source>
        <strain evidence="2 3">ARh 1</strain>
    </source>
</reference>
<gene>
    <name evidence="2" type="ORF">THITH_05070</name>
</gene>